<evidence type="ECO:0000313" key="2">
    <source>
        <dbReference type="EMBL" id="EWC62208.1"/>
    </source>
</evidence>
<dbReference type="STRING" id="909613.UO65_2457"/>
<dbReference type="RefSeq" id="WP_052021068.1">
    <property type="nucleotide sequence ID" value="NZ_AYXG01000084.1"/>
</dbReference>
<sequence>MDGSPDDEPGGQGQGAGSRRKLLAALIGGGLGAAACVPVIGSGLFAPDDEEPQPPRSRADGTPRKAATTPADGGTYLDRDDSYTAGAGGQAGSATPDPAELFSGPAAAAAATEVTVSTILDTSAPELHLLRRFTFGPNPRTVAEVRQVGIDRWLAAQLAPDTVPDAEGDAAWRVFPLAAMSPAQVRGAVREYGWDAMLAHAQATLARQLWSRRQVHEVVVDFWANHLNVTLPSDGAWDVGPSYHNTVIRAHALGSFRAMLTAAMRHPAMLRYLSNDESRRESVNENLGRELLELHTVGVGAGYTEDDVRNSAFLLTGRTTTKEGEFKYDPKWHWTGPVTVLGFGDANASGPGGLALGDRYLAYLATHPATARQIARKLAVRFVADDPPKALVDRLAAVYLESDTEIVPVLKALLSSREFWASVGQKTRRPLENVVASARALDVRPGSDTAKSVADLYWSLDEVGQRPLGWAPPNGYPDVAGAWASAGSMLQVWNRHRGLVQGWWKGLTYTKPEDLVPTKGSAASYVDALCERLLLQRMSPAHRQALVAFFDGATAAQAAPHLVPVVLDSPYFALR</sequence>
<gene>
    <name evidence="2" type="ORF">UO65_2457</name>
</gene>
<comment type="caution">
    <text evidence="2">The sequence shown here is derived from an EMBL/GenBank/DDBJ whole genome shotgun (WGS) entry which is preliminary data.</text>
</comment>
<feature type="region of interest" description="Disordered" evidence="1">
    <location>
        <begin position="42"/>
        <end position="100"/>
    </location>
</feature>
<dbReference type="PATRIC" id="fig|909613.9.peg.2461"/>
<dbReference type="Proteomes" id="UP000019277">
    <property type="component" value="Unassembled WGS sequence"/>
</dbReference>
<dbReference type="eggNOG" id="COG5267">
    <property type="taxonomic scope" value="Bacteria"/>
</dbReference>
<dbReference type="Pfam" id="PF08811">
    <property type="entry name" value="DUF1800"/>
    <property type="match status" value="1"/>
</dbReference>
<dbReference type="EMBL" id="AYXG01000084">
    <property type="protein sequence ID" value="EWC62208.1"/>
    <property type="molecule type" value="Genomic_DNA"/>
</dbReference>
<reference evidence="2 3" key="1">
    <citation type="journal article" date="2014" name="Genome Announc.">
        <title>Draft Genome Sequence of the Antitrypanosomally Active Sponge-Associated Bacterium Actinokineospora sp. Strain EG49.</title>
        <authorList>
            <person name="Harjes J."/>
            <person name="Ryu T."/>
            <person name="Abdelmohsen U.R."/>
            <person name="Moitinho-Silva L."/>
            <person name="Horn H."/>
            <person name="Ravasi T."/>
            <person name="Hentschel U."/>
        </authorList>
    </citation>
    <scope>NUCLEOTIDE SEQUENCE [LARGE SCALE GENOMIC DNA]</scope>
    <source>
        <strain evidence="2 3">EG49</strain>
    </source>
</reference>
<organism evidence="2 3">
    <name type="scientific">Actinokineospora spheciospongiae</name>
    <dbReference type="NCBI Taxonomy" id="909613"/>
    <lineage>
        <taxon>Bacteria</taxon>
        <taxon>Bacillati</taxon>
        <taxon>Actinomycetota</taxon>
        <taxon>Actinomycetes</taxon>
        <taxon>Pseudonocardiales</taxon>
        <taxon>Pseudonocardiaceae</taxon>
        <taxon>Actinokineospora</taxon>
    </lineage>
</organism>
<proteinExistence type="predicted"/>
<dbReference type="InterPro" id="IPR014917">
    <property type="entry name" value="DUF1800"/>
</dbReference>
<evidence type="ECO:0000256" key="1">
    <source>
        <dbReference type="SAM" id="MobiDB-lite"/>
    </source>
</evidence>
<name>W7IP92_9PSEU</name>
<accession>W7IP92</accession>
<dbReference type="AlphaFoldDB" id="W7IP92"/>
<protein>
    <submittedName>
        <fullName evidence="2">Uncharacterized protein</fullName>
    </submittedName>
</protein>
<evidence type="ECO:0000313" key="3">
    <source>
        <dbReference type="Proteomes" id="UP000019277"/>
    </source>
</evidence>
<keyword evidence="3" id="KW-1185">Reference proteome</keyword>
<dbReference type="OrthoDB" id="9772295at2"/>